<accession>A0A4R5KQI0</accession>
<feature type="domain" description="Gp5/Type VI secretion system Vgr protein OB-fold" evidence="1">
    <location>
        <begin position="24"/>
        <end position="97"/>
    </location>
</feature>
<dbReference type="Gene3D" id="2.40.50.230">
    <property type="entry name" value="Gp5 N-terminal domain"/>
    <property type="match status" value="1"/>
</dbReference>
<evidence type="ECO:0000313" key="3">
    <source>
        <dbReference type="Proteomes" id="UP000295636"/>
    </source>
</evidence>
<dbReference type="InterPro" id="IPR006531">
    <property type="entry name" value="Gp5/Vgr_OB"/>
</dbReference>
<dbReference type="AlphaFoldDB" id="A0A4R5KQI0"/>
<dbReference type="SUPFAM" id="SSF69349">
    <property type="entry name" value="Phage fibre proteins"/>
    <property type="match status" value="1"/>
</dbReference>
<dbReference type="EMBL" id="SMRT01000006">
    <property type="protein sequence ID" value="TDF97275.1"/>
    <property type="molecule type" value="Genomic_DNA"/>
</dbReference>
<keyword evidence="3" id="KW-1185">Reference proteome</keyword>
<proteinExistence type="predicted"/>
<dbReference type="SUPFAM" id="SSF69255">
    <property type="entry name" value="gp5 N-terminal domain-like"/>
    <property type="match status" value="1"/>
</dbReference>
<dbReference type="Pfam" id="PF04717">
    <property type="entry name" value="Phage_base_V"/>
    <property type="match status" value="1"/>
</dbReference>
<sequence length="240" mass="26133">MNYPDYMLRGMSEPVFPKIDGVMVAVVTNNKDPEGLARVKLKLPLREAETETDWVRIATLMAGKDRGSLFIPEVGDEVLVAFHLGEIRQPFVIGTLWSKTQPSPKGNDKNNLRKFKSRAGHELEFDDDDADAKVTIKTKKGQTIVFSDKQDTIDIHEQSGNNAIQIKGASANEITIKSSTSVIKLNATGDVSIESSKAITLKSTQVQIEASATMALKAGASLDIKSDGIITMKGSMVKIN</sequence>
<name>A0A4R5KQI0_9BACL</name>
<evidence type="ECO:0000313" key="2">
    <source>
        <dbReference type="EMBL" id="TDF97275.1"/>
    </source>
</evidence>
<evidence type="ECO:0000259" key="1">
    <source>
        <dbReference type="Pfam" id="PF04717"/>
    </source>
</evidence>
<comment type="caution">
    <text evidence="2">The sequence shown here is derived from an EMBL/GenBank/DDBJ whole genome shotgun (WGS) entry which is preliminary data.</text>
</comment>
<dbReference type="Proteomes" id="UP000295636">
    <property type="component" value="Unassembled WGS sequence"/>
</dbReference>
<gene>
    <name evidence="2" type="ORF">E1757_14935</name>
</gene>
<organism evidence="2 3">
    <name type="scientific">Paenibacillus piri</name>
    <dbReference type="NCBI Taxonomy" id="2547395"/>
    <lineage>
        <taxon>Bacteria</taxon>
        <taxon>Bacillati</taxon>
        <taxon>Bacillota</taxon>
        <taxon>Bacilli</taxon>
        <taxon>Bacillales</taxon>
        <taxon>Paenibacillaceae</taxon>
        <taxon>Paenibacillus</taxon>
    </lineage>
</organism>
<protein>
    <recommendedName>
        <fullName evidence="1">Gp5/Type VI secretion system Vgr protein OB-fold domain-containing protein</fullName>
    </recommendedName>
</protein>
<dbReference type="InterPro" id="IPR037026">
    <property type="entry name" value="Vgr_OB-fold_dom_sf"/>
</dbReference>
<reference evidence="2 3" key="1">
    <citation type="submission" date="2019-03" db="EMBL/GenBank/DDBJ databases">
        <title>This is whole genome sequence of Paenibacillus sp MS74 strain.</title>
        <authorList>
            <person name="Trinh H.N."/>
        </authorList>
    </citation>
    <scope>NUCLEOTIDE SEQUENCE [LARGE SCALE GENOMIC DNA]</scope>
    <source>
        <strain evidence="2 3">MS74</strain>
    </source>
</reference>
<dbReference type="OrthoDB" id="9762420at2"/>